<comment type="similarity">
    <text evidence="2">Belongs to the universal ribosomal protein uS10 family.</text>
</comment>
<dbReference type="AlphaFoldDB" id="A0A9N8VPZ1"/>
<comment type="similarity">
    <text evidence="3">Belongs to the type IA topoisomerase family.</text>
</comment>
<evidence type="ECO:0000256" key="13">
    <source>
        <dbReference type="ARBA" id="ARBA00023274"/>
    </source>
</evidence>
<dbReference type="InterPro" id="IPR013824">
    <property type="entry name" value="Topo_IA_cen_sub1"/>
</dbReference>
<evidence type="ECO:0000256" key="3">
    <source>
        <dbReference type="ARBA" id="ARBA00009446"/>
    </source>
</evidence>
<organism evidence="19 20">
    <name type="scientific">Ambispora gerdemannii</name>
    <dbReference type="NCBI Taxonomy" id="144530"/>
    <lineage>
        <taxon>Eukaryota</taxon>
        <taxon>Fungi</taxon>
        <taxon>Fungi incertae sedis</taxon>
        <taxon>Mucoromycota</taxon>
        <taxon>Glomeromycotina</taxon>
        <taxon>Glomeromycetes</taxon>
        <taxon>Archaeosporales</taxon>
        <taxon>Ambisporaceae</taxon>
        <taxon>Ambispora</taxon>
    </lineage>
</organism>
<dbReference type="Pfam" id="PF01966">
    <property type="entry name" value="HD"/>
    <property type="match status" value="1"/>
</dbReference>
<dbReference type="Gene3D" id="3.40.50.140">
    <property type="match status" value="1"/>
</dbReference>
<evidence type="ECO:0000256" key="7">
    <source>
        <dbReference type="ARBA" id="ARBA00022801"/>
    </source>
</evidence>
<evidence type="ECO:0000256" key="8">
    <source>
        <dbReference type="ARBA" id="ARBA00022884"/>
    </source>
</evidence>
<dbReference type="GO" id="GO:0006265">
    <property type="term" value="P:DNA topological change"/>
    <property type="evidence" value="ECO:0007669"/>
    <property type="project" value="InterPro"/>
</dbReference>
<dbReference type="InterPro" id="IPR036838">
    <property type="entry name" value="Ribosomal_uS10_dom_sf"/>
</dbReference>
<dbReference type="InterPro" id="IPR023405">
    <property type="entry name" value="Topo_IA_core_domain"/>
</dbReference>
<feature type="domain" description="Toprim" evidence="16">
    <location>
        <begin position="1"/>
        <end position="118"/>
    </location>
</feature>
<dbReference type="EC" id="5.6.2.1" evidence="4"/>
<keyword evidence="6" id="KW-0255">Endonuclease</keyword>
<dbReference type="InterPro" id="IPR000380">
    <property type="entry name" value="Topo_IA"/>
</dbReference>
<keyword evidence="9" id="KW-0689">Ribosomal protein</keyword>
<dbReference type="SUPFAM" id="SSF54791">
    <property type="entry name" value="Eukaryotic type KH-domain (KH-domain type I)"/>
    <property type="match status" value="1"/>
</dbReference>
<dbReference type="Gene3D" id="3.30.70.600">
    <property type="entry name" value="Ribosomal protein S10 domain"/>
    <property type="match status" value="1"/>
</dbReference>
<dbReference type="InterPro" id="IPR027486">
    <property type="entry name" value="Ribosomal_uS10_dom"/>
</dbReference>
<dbReference type="SMART" id="SM00437">
    <property type="entry name" value="TOP1Ac"/>
    <property type="match status" value="1"/>
</dbReference>
<dbReference type="Pfam" id="PF00013">
    <property type="entry name" value="KH_1"/>
    <property type="match status" value="1"/>
</dbReference>
<dbReference type="GO" id="GO:0003917">
    <property type="term" value="F:DNA topoisomerase type I (single strand cut, ATP-independent) activity"/>
    <property type="evidence" value="ECO:0007669"/>
    <property type="project" value="UniProtKB-EC"/>
</dbReference>
<dbReference type="GO" id="GO:0003677">
    <property type="term" value="F:DNA binding"/>
    <property type="evidence" value="ECO:0007669"/>
    <property type="project" value="UniProtKB-KW"/>
</dbReference>
<dbReference type="InterPro" id="IPR017705">
    <property type="entry name" value="Ribonuclease_Y"/>
</dbReference>
<dbReference type="GO" id="GO:0016020">
    <property type="term" value="C:membrane"/>
    <property type="evidence" value="ECO:0007669"/>
    <property type="project" value="InterPro"/>
</dbReference>
<dbReference type="InterPro" id="IPR001848">
    <property type="entry name" value="Ribosomal_uS10"/>
</dbReference>
<dbReference type="Gene3D" id="3.30.1370.10">
    <property type="entry name" value="K Homology domain, type 1"/>
    <property type="match status" value="1"/>
</dbReference>
<dbReference type="GO" id="GO:0005840">
    <property type="term" value="C:ribosome"/>
    <property type="evidence" value="ECO:0007669"/>
    <property type="project" value="UniProtKB-KW"/>
</dbReference>
<evidence type="ECO:0000313" key="20">
    <source>
        <dbReference type="Proteomes" id="UP000789831"/>
    </source>
</evidence>
<comment type="caution">
    <text evidence="19">The sequence shown here is derived from an EMBL/GenBank/DDBJ whole genome shotgun (WGS) entry which is preliminary data.</text>
</comment>
<keyword evidence="8 14" id="KW-0694">RNA-binding</keyword>
<keyword evidence="20" id="KW-1185">Reference proteome</keyword>
<dbReference type="PROSITE" id="PS50084">
    <property type="entry name" value="KH_TYPE_1"/>
    <property type="match status" value="1"/>
</dbReference>
<dbReference type="HAMAP" id="MF_00335">
    <property type="entry name" value="RNase_Y"/>
    <property type="match status" value="1"/>
</dbReference>
<dbReference type="Pfam" id="PF01131">
    <property type="entry name" value="Topoisom_bac"/>
    <property type="match status" value="2"/>
</dbReference>
<evidence type="ECO:0000256" key="15">
    <source>
        <dbReference type="SAM" id="Coils"/>
    </source>
</evidence>
<dbReference type="Pfam" id="PF00338">
    <property type="entry name" value="Ribosomal_S10"/>
    <property type="match status" value="1"/>
</dbReference>
<evidence type="ECO:0000259" key="16">
    <source>
        <dbReference type="PROSITE" id="PS50880"/>
    </source>
</evidence>
<dbReference type="InterPro" id="IPR006675">
    <property type="entry name" value="HDIG_dom"/>
</dbReference>
<dbReference type="InterPro" id="IPR003607">
    <property type="entry name" value="HD/PDEase_dom"/>
</dbReference>
<dbReference type="SMART" id="SM01403">
    <property type="entry name" value="Ribosomal_S10"/>
    <property type="match status" value="1"/>
</dbReference>
<evidence type="ECO:0000256" key="2">
    <source>
        <dbReference type="ARBA" id="ARBA00007102"/>
    </source>
</evidence>
<dbReference type="PROSITE" id="PS52039">
    <property type="entry name" value="TOPO_IA_2"/>
    <property type="match status" value="1"/>
</dbReference>
<evidence type="ECO:0000256" key="4">
    <source>
        <dbReference type="ARBA" id="ARBA00012891"/>
    </source>
</evidence>
<dbReference type="InterPro" id="IPR006171">
    <property type="entry name" value="TOPRIM_dom"/>
</dbReference>
<dbReference type="SUPFAM" id="SSF109604">
    <property type="entry name" value="HD-domain/PDEase-like"/>
    <property type="match status" value="1"/>
</dbReference>
<feature type="coiled-coil region" evidence="15">
    <location>
        <begin position="556"/>
        <end position="628"/>
    </location>
</feature>
<keyword evidence="7" id="KW-0378">Hydrolase</keyword>
<dbReference type="PRINTS" id="PR00417">
    <property type="entry name" value="PRTPISMRASEI"/>
</dbReference>
<accession>A0A9N8VPZ1</accession>
<feature type="domain" description="HD" evidence="17">
    <location>
        <begin position="768"/>
        <end position="866"/>
    </location>
</feature>
<dbReference type="InterPro" id="IPR013497">
    <property type="entry name" value="Topo_IA_cen"/>
</dbReference>
<evidence type="ECO:0000256" key="10">
    <source>
        <dbReference type="ARBA" id="ARBA00023029"/>
    </source>
</evidence>
<evidence type="ECO:0000259" key="17">
    <source>
        <dbReference type="PROSITE" id="PS51831"/>
    </source>
</evidence>
<dbReference type="GO" id="GO:0006412">
    <property type="term" value="P:translation"/>
    <property type="evidence" value="ECO:0007669"/>
    <property type="project" value="InterPro"/>
</dbReference>
<dbReference type="GO" id="GO:0003723">
    <property type="term" value="F:RNA binding"/>
    <property type="evidence" value="ECO:0007669"/>
    <property type="project" value="UniProtKB-UniRule"/>
</dbReference>
<dbReference type="SMART" id="SM00471">
    <property type="entry name" value="HDc"/>
    <property type="match status" value="1"/>
</dbReference>
<evidence type="ECO:0000256" key="12">
    <source>
        <dbReference type="ARBA" id="ARBA00023235"/>
    </source>
</evidence>
<dbReference type="GO" id="GO:0016787">
    <property type="term" value="F:hydrolase activity"/>
    <property type="evidence" value="ECO:0007669"/>
    <property type="project" value="UniProtKB-KW"/>
</dbReference>
<evidence type="ECO:0000256" key="6">
    <source>
        <dbReference type="ARBA" id="ARBA00022759"/>
    </source>
</evidence>
<dbReference type="SUPFAM" id="SSF54999">
    <property type="entry name" value="Ribosomal protein S10"/>
    <property type="match status" value="1"/>
</dbReference>
<dbReference type="InterPro" id="IPR004088">
    <property type="entry name" value="KH_dom_type_1"/>
</dbReference>
<dbReference type="NCBIfam" id="TIGR00277">
    <property type="entry name" value="HDIG"/>
    <property type="match status" value="1"/>
</dbReference>
<dbReference type="SMART" id="SM00436">
    <property type="entry name" value="TOP1Bc"/>
    <property type="match status" value="1"/>
</dbReference>
<dbReference type="InterPro" id="IPR003602">
    <property type="entry name" value="Topo_IA_DNA-bd_dom"/>
</dbReference>
<evidence type="ECO:0000256" key="11">
    <source>
        <dbReference type="ARBA" id="ARBA00023125"/>
    </source>
</evidence>
<evidence type="ECO:0000256" key="1">
    <source>
        <dbReference type="ARBA" id="ARBA00000213"/>
    </source>
</evidence>
<proteinExistence type="inferred from homology"/>
<dbReference type="GO" id="GO:0003735">
    <property type="term" value="F:structural constituent of ribosome"/>
    <property type="evidence" value="ECO:0007669"/>
    <property type="project" value="InterPro"/>
</dbReference>
<keyword evidence="5" id="KW-0540">Nuclease</keyword>
<dbReference type="SUPFAM" id="SSF56712">
    <property type="entry name" value="Prokaryotic type I DNA topoisomerase"/>
    <property type="match status" value="1"/>
</dbReference>
<keyword evidence="11" id="KW-0238">DNA-binding</keyword>
<dbReference type="InterPro" id="IPR006674">
    <property type="entry name" value="HD_domain"/>
</dbReference>
<reference evidence="19" key="1">
    <citation type="submission" date="2021-06" db="EMBL/GenBank/DDBJ databases">
        <authorList>
            <person name="Kallberg Y."/>
            <person name="Tangrot J."/>
            <person name="Rosling A."/>
        </authorList>
    </citation>
    <scope>NUCLEOTIDE SEQUENCE</scope>
    <source>
        <strain evidence="19">MT106</strain>
    </source>
</reference>
<feature type="domain" description="Topo IA-type catalytic" evidence="18">
    <location>
        <begin position="134"/>
        <end position="465"/>
    </location>
</feature>
<keyword evidence="15" id="KW-0175">Coiled coil</keyword>
<evidence type="ECO:0000259" key="18">
    <source>
        <dbReference type="PROSITE" id="PS52039"/>
    </source>
</evidence>
<dbReference type="Proteomes" id="UP000789831">
    <property type="component" value="Unassembled WGS sequence"/>
</dbReference>
<evidence type="ECO:0000313" key="19">
    <source>
        <dbReference type="EMBL" id="CAG8455840.1"/>
    </source>
</evidence>
<sequence>MYDNKASLLNLDKSLPSLPNDDNQQMTQIQTIQSFLGEEYIIFATSGHLRELKKSGMYNLGVDLQNFHPAYKIIEGKEEGITPTDPDREGEAIASDVIELLELDPKKYQHRRLLFYEITPQSIKKALTSPLDINQNLVDAQRSRQVLDRMIGFCLSPLLQKNLQALSAGRVQSVVLKLIVERELLIKQFEKKKLYIICGICQVKNQKITLKQVDNTGQLILYKDKVEAEEIKNKLAKSQLGFSVAQTTQLAQKLYEGPEEIKSSLTEEEYSLYKLIYNHTLASLMSPAQVNKITYNFLNNNYHFVTAERICQFAGFLVAFPEVYFSNYNVKLQSELAEVSQLEAKKVEIQEYQENKPVRYNEGSLVQELERLGVGRPSTYNIFGRVLLKRGYAQLNEKGQFVPTPLGISVNGYTAALEEELDKISQGENDYQTFIRAFWEEFSLSLKRINLYMTKKSNQLKITVYGYDVATVEEATKLVTEKISQLKLTFSGPVPFPNQKKVATVIISPHKHKSSQEHLSQETHRRVINVFGISPTDLDNLEILKSKISNTAYLTEKKLENANEQLTIEREKVESMERKLQQEEKRISEFSNQLFRKEELFTQQLAVNSKKEKSVQEEMEKVNEIKKKITDDSELVFARTTDNLQVENRQIISKIIGKEGRNINAFQRVTGTEVIIDRESDELTVQISSFNSLRRAIGLQTLHTLIKEERFSPLQIEKTYEKVSSETNELIIKTGVEVLKELELNDVHPELVKHLGKLKYRTSYGQNVLEHCLEVAKLAGSIAAELGLDVLLARRSGLFHDIGKAVEDGGGYSHVLSGVSLAKKYQESEIVINAIASHHPADKLSAARPGARGYQLESYITRMSNLESIASEFPGIKKSYAFQAGREVEKIKKDIIIPDGTGNSSVLDKSRPEIEFLLMERTGRVWPHHGGKKALSASTLTKILREVEYKDIPQFILLRAAERGKNFHDTIQEFVQNGNHPDFVDLVESAKLNNLDKRIHETDELLATYVDLEFHDYIIELKTSNIKSNDSPTGEGVIFDEFQISPHSLKILDMLVELVRNGDTYSLQMKKAIIQKIVGNYSAPKKLIQ</sequence>
<dbReference type="InterPro" id="IPR003601">
    <property type="entry name" value="Topo_IA_2"/>
</dbReference>
<dbReference type="OrthoDB" id="2390395at2759"/>
<evidence type="ECO:0000256" key="9">
    <source>
        <dbReference type="ARBA" id="ARBA00022980"/>
    </source>
</evidence>
<keyword evidence="10" id="KW-0799">Topoisomerase</keyword>
<gene>
    <name evidence="19" type="ORF">AGERDE_LOCUS1991</name>
</gene>
<protein>
    <recommendedName>
        <fullName evidence="4">DNA topoisomerase</fullName>
        <ecNumber evidence="4">5.6.2.1</ecNumber>
    </recommendedName>
</protein>
<dbReference type="GO" id="GO:1990904">
    <property type="term" value="C:ribonucleoprotein complex"/>
    <property type="evidence" value="ECO:0007669"/>
    <property type="project" value="UniProtKB-KW"/>
</dbReference>
<name>A0A9N8VPZ1_9GLOM</name>
<dbReference type="PROSITE" id="PS51831">
    <property type="entry name" value="HD"/>
    <property type="match status" value="1"/>
</dbReference>
<dbReference type="PANTHER" id="PTHR42785:SF1">
    <property type="entry name" value="DNA TOPOISOMERASE"/>
    <property type="match status" value="1"/>
</dbReference>
<comment type="catalytic activity">
    <reaction evidence="1">
        <text>ATP-independent breakage of single-stranded DNA, followed by passage and rejoining.</text>
        <dbReference type="EC" id="5.6.2.1"/>
    </reaction>
</comment>
<dbReference type="PROSITE" id="PS50880">
    <property type="entry name" value="TOPRIM"/>
    <property type="match status" value="1"/>
</dbReference>
<dbReference type="Pfam" id="PF01751">
    <property type="entry name" value="Toprim"/>
    <property type="match status" value="1"/>
</dbReference>
<dbReference type="Gene3D" id="1.10.3210.10">
    <property type="entry name" value="Hypothetical protein af1432"/>
    <property type="match status" value="1"/>
</dbReference>
<dbReference type="GO" id="GO:0004519">
    <property type="term" value="F:endonuclease activity"/>
    <property type="evidence" value="ECO:0007669"/>
    <property type="project" value="UniProtKB-KW"/>
</dbReference>
<dbReference type="PANTHER" id="PTHR42785">
    <property type="entry name" value="DNA TOPOISOMERASE, TYPE IA, CORE"/>
    <property type="match status" value="1"/>
</dbReference>
<keyword evidence="13" id="KW-0687">Ribonucleoprotein</keyword>
<dbReference type="GO" id="GO:0006402">
    <property type="term" value="P:mRNA catabolic process"/>
    <property type="evidence" value="ECO:0007669"/>
    <property type="project" value="InterPro"/>
</dbReference>
<dbReference type="HAMAP" id="MF_00508">
    <property type="entry name" value="Ribosomal_uS10"/>
    <property type="match status" value="1"/>
</dbReference>
<evidence type="ECO:0000256" key="14">
    <source>
        <dbReference type="PROSITE-ProRule" id="PRU00117"/>
    </source>
</evidence>
<dbReference type="CDD" id="cd00077">
    <property type="entry name" value="HDc"/>
    <property type="match status" value="1"/>
</dbReference>
<dbReference type="Gene3D" id="1.10.460.10">
    <property type="entry name" value="Topoisomerase I, domain 2"/>
    <property type="match status" value="2"/>
</dbReference>
<dbReference type="InterPro" id="IPR036612">
    <property type="entry name" value="KH_dom_type_1_sf"/>
</dbReference>
<dbReference type="SMART" id="SM00493">
    <property type="entry name" value="TOPRIM"/>
    <property type="match status" value="1"/>
</dbReference>
<dbReference type="EMBL" id="CAJVPL010000153">
    <property type="protein sequence ID" value="CAG8455840.1"/>
    <property type="molecule type" value="Genomic_DNA"/>
</dbReference>
<evidence type="ECO:0000256" key="5">
    <source>
        <dbReference type="ARBA" id="ARBA00022722"/>
    </source>
</evidence>
<keyword evidence="12" id="KW-0413">Isomerase</keyword>